<gene>
    <name evidence="1" type="ORF">L1987_02920</name>
</gene>
<proteinExistence type="predicted"/>
<protein>
    <submittedName>
        <fullName evidence="1">Uncharacterized protein</fullName>
    </submittedName>
</protein>
<name>A0ACB9K942_9ASTR</name>
<evidence type="ECO:0000313" key="1">
    <source>
        <dbReference type="EMBL" id="KAI3828810.1"/>
    </source>
</evidence>
<dbReference type="Proteomes" id="UP001056120">
    <property type="component" value="Linkage Group LG01"/>
</dbReference>
<reference evidence="1 2" key="2">
    <citation type="journal article" date="2022" name="Mol. Ecol. Resour.">
        <title>The genomes of chicory, endive, great burdock and yacon provide insights into Asteraceae paleo-polyploidization history and plant inulin production.</title>
        <authorList>
            <person name="Fan W."/>
            <person name="Wang S."/>
            <person name="Wang H."/>
            <person name="Wang A."/>
            <person name="Jiang F."/>
            <person name="Liu H."/>
            <person name="Zhao H."/>
            <person name="Xu D."/>
            <person name="Zhang Y."/>
        </authorList>
    </citation>
    <scope>NUCLEOTIDE SEQUENCE [LARGE SCALE GENOMIC DNA]</scope>
    <source>
        <strain evidence="2">cv. Yunnan</strain>
        <tissue evidence="1">Leaves</tissue>
    </source>
</reference>
<evidence type="ECO:0000313" key="2">
    <source>
        <dbReference type="Proteomes" id="UP001056120"/>
    </source>
</evidence>
<keyword evidence="2" id="KW-1185">Reference proteome</keyword>
<sequence length="121" mass="13733">MGFPIGYTNLFLPKFIIHILTLLGFIHSFISSILHFPSLQYLLQFHSSPDQQLVQSQSFSTVLLRELLPVVKFSELKDPPESCVVCLYEFGAGDEIRELRDSFNERLWVASGIADYYGGTS</sequence>
<reference evidence="2" key="1">
    <citation type="journal article" date="2022" name="Mol. Ecol. Resour.">
        <title>The genomes of chicory, endive, great burdock and yacon provide insights into Asteraceae palaeo-polyploidization history and plant inulin production.</title>
        <authorList>
            <person name="Fan W."/>
            <person name="Wang S."/>
            <person name="Wang H."/>
            <person name="Wang A."/>
            <person name="Jiang F."/>
            <person name="Liu H."/>
            <person name="Zhao H."/>
            <person name="Xu D."/>
            <person name="Zhang Y."/>
        </authorList>
    </citation>
    <scope>NUCLEOTIDE SEQUENCE [LARGE SCALE GENOMIC DNA]</scope>
    <source>
        <strain evidence="2">cv. Yunnan</strain>
    </source>
</reference>
<accession>A0ACB9K942</accession>
<organism evidence="1 2">
    <name type="scientific">Smallanthus sonchifolius</name>
    <dbReference type="NCBI Taxonomy" id="185202"/>
    <lineage>
        <taxon>Eukaryota</taxon>
        <taxon>Viridiplantae</taxon>
        <taxon>Streptophyta</taxon>
        <taxon>Embryophyta</taxon>
        <taxon>Tracheophyta</taxon>
        <taxon>Spermatophyta</taxon>
        <taxon>Magnoliopsida</taxon>
        <taxon>eudicotyledons</taxon>
        <taxon>Gunneridae</taxon>
        <taxon>Pentapetalae</taxon>
        <taxon>asterids</taxon>
        <taxon>campanulids</taxon>
        <taxon>Asterales</taxon>
        <taxon>Asteraceae</taxon>
        <taxon>Asteroideae</taxon>
        <taxon>Heliantheae alliance</taxon>
        <taxon>Millerieae</taxon>
        <taxon>Smallanthus</taxon>
    </lineage>
</organism>
<comment type="caution">
    <text evidence="1">The sequence shown here is derived from an EMBL/GenBank/DDBJ whole genome shotgun (WGS) entry which is preliminary data.</text>
</comment>
<dbReference type="EMBL" id="CM042018">
    <property type="protein sequence ID" value="KAI3828810.1"/>
    <property type="molecule type" value="Genomic_DNA"/>
</dbReference>